<dbReference type="STRING" id="233100.SAMN05216526_1584"/>
<evidence type="ECO:0000256" key="13">
    <source>
        <dbReference type="ARBA" id="ARBA00040080"/>
    </source>
</evidence>
<dbReference type="InterPro" id="IPR001626">
    <property type="entry name" value="ABC_TroCD"/>
</dbReference>
<comment type="subcellular location">
    <subcellularLocation>
        <location evidence="2">Cell inner membrane</location>
        <topology evidence="2">Multi-pass membrane protein</topology>
    </subcellularLocation>
    <subcellularLocation>
        <location evidence="14">Cell membrane</location>
        <topology evidence="14">Multi-pass membrane protein</topology>
    </subcellularLocation>
</comment>
<accession>A0A1R3W389</accession>
<protein>
    <recommendedName>
        <fullName evidence="13">High-affinity zinc uptake system membrane protein ZnuB</fullName>
    </recommendedName>
</protein>
<keyword evidence="10 15" id="KW-1133">Transmembrane helix</keyword>
<comment type="similarity">
    <text evidence="3 14">Belongs to the ABC-3 integral membrane protein family.</text>
</comment>
<organism evidence="16 17">
    <name type="scientific">Ectothiorhodosinus mongolicus</name>
    <dbReference type="NCBI Taxonomy" id="233100"/>
    <lineage>
        <taxon>Bacteria</taxon>
        <taxon>Pseudomonadati</taxon>
        <taxon>Pseudomonadota</taxon>
        <taxon>Gammaproteobacteria</taxon>
        <taxon>Chromatiales</taxon>
        <taxon>Ectothiorhodospiraceae</taxon>
        <taxon>Ectothiorhodosinus</taxon>
    </lineage>
</organism>
<reference evidence="16 17" key="1">
    <citation type="submission" date="2017-01" db="EMBL/GenBank/DDBJ databases">
        <authorList>
            <person name="Mah S.A."/>
            <person name="Swanson W.J."/>
            <person name="Moy G.W."/>
            <person name="Vacquier V.D."/>
        </authorList>
    </citation>
    <scope>NUCLEOTIDE SEQUENCE [LARGE SCALE GENOMIC DNA]</scope>
    <source>
        <strain evidence="16 17">M9</strain>
    </source>
</reference>
<dbReference type="GO" id="GO:0010043">
    <property type="term" value="P:response to zinc ion"/>
    <property type="evidence" value="ECO:0007669"/>
    <property type="project" value="TreeGrafter"/>
</dbReference>
<evidence type="ECO:0000256" key="8">
    <source>
        <dbReference type="ARBA" id="ARBA00022833"/>
    </source>
</evidence>
<dbReference type="Pfam" id="PF00950">
    <property type="entry name" value="ABC-3"/>
    <property type="match status" value="1"/>
</dbReference>
<evidence type="ECO:0000256" key="4">
    <source>
        <dbReference type="ARBA" id="ARBA00022448"/>
    </source>
</evidence>
<dbReference type="NCBIfam" id="NF007089">
    <property type="entry name" value="PRK09543.1"/>
    <property type="match status" value="1"/>
</dbReference>
<dbReference type="GO" id="GO:0043190">
    <property type="term" value="C:ATP-binding cassette (ABC) transporter complex"/>
    <property type="evidence" value="ECO:0007669"/>
    <property type="project" value="InterPro"/>
</dbReference>
<keyword evidence="6" id="KW-0997">Cell inner membrane</keyword>
<keyword evidence="9" id="KW-0864">Zinc transport</keyword>
<keyword evidence="7 14" id="KW-0812">Transmembrane</keyword>
<dbReference type="EMBL" id="FTPK01000003">
    <property type="protein sequence ID" value="SIT72156.1"/>
    <property type="molecule type" value="Genomic_DNA"/>
</dbReference>
<feature type="transmembrane region" description="Helical" evidence="15">
    <location>
        <begin position="6"/>
        <end position="28"/>
    </location>
</feature>
<feature type="transmembrane region" description="Helical" evidence="15">
    <location>
        <begin position="213"/>
        <end position="233"/>
    </location>
</feature>
<name>A0A1R3W389_9GAMM</name>
<dbReference type="Proteomes" id="UP000223759">
    <property type="component" value="Unassembled WGS sequence"/>
</dbReference>
<comment type="function">
    <text evidence="1">Involved in the high-affinity zinc uptake transport system.</text>
</comment>
<dbReference type="SUPFAM" id="SSF81345">
    <property type="entry name" value="ABC transporter involved in vitamin B12 uptake, BtuC"/>
    <property type="match status" value="1"/>
</dbReference>
<dbReference type="PANTHER" id="PTHR30477">
    <property type="entry name" value="ABC-TRANSPORTER METAL-BINDING PROTEIN"/>
    <property type="match status" value="1"/>
</dbReference>
<dbReference type="InterPro" id="IPR037294">
    <property type="entry name" value="ABC_BtuC-like"/>
</dbReference>
<evidence type="ECO:0000313" key="16">
    <source>
        <dbReference type="EMBL" id="SIT72156.1"/>
    </source>
</evidence>
<evidence type="ECO:0000256" key="11">
    <source>
        <dbReference type="ARBA" id="ARBA00023065"/>
    </source>
</evidence>
<feature type="transmembrane region" description="Helical" evidence="15">
    <location>
        <begin position="40"/>
        <end position="73"/>
    </location>
</feature>
<evidence type="ECO:0000256" key="2">
    <source>
        <dbReference type="ARBA" id="ARBA00004429"/>
    </source>
</evidence>
<dbReference type="RefSeq" id="WP_076756005.1">
    <property type="nucleotide sequence ID" value="NZ_CP023018.1"/>
</dbReference>
<feature type="transmembrane region" description="Helical" evidence="15">
    <location>
        <begin position="119"/>
        <end position="145"/>
    </location>
</feature>
<evidence type="ECO:0000256" key="3">
    <source>
        <dbReference type="ARBA" id="ARBA00008034"/>
    </source>
</evidence>
<dbReference type="AlphaFoldDB" id="A0A1R3W389"/>
<feature type="transmembrane region" description="Helical" evidence="15">
    <location>
        <begin position="85"/>
        <end position="107"/>
    </location>
</feature>
<keyword evidence="4 14" id="KW-0813">Transport</keyword>
<evidence type="ECO:0000256" key="1">
    <source>
        <dbReference type="ARBA" id="ARBA00002313"/>
    </source>
</evidence>
<evidence type="ECO:0000256" key="6">
    <source>
        <dbReference type="ARBA" id="ARBA00022519"/>
    </source>
</evidence>
<keyword evidence="5" id="KW-1003">Cell membrane</keyword>
<sequence length="261" mass="27490">MDEFIVRALIGGLMVAAVAGPLGSFVVWRRMAYFGDTLAHSALLGVALGFLIGISTNITVIVLCVALALLLVLLQGQRRLASDTLLGILAHSSLSLGLVVLSFMEGLRVDLFAYLFGDILAVTWGDVGWMLIGGSVALVLLLLLWRPLLALTVHEDLARVEGQPAQWISLGFMLLIALVIAVAMKVVGILLITSLLIIPAATARRFARTPEQMGLIAAILGMLAVLGGIGGSLHWDTPTGPSIVVAAAALFAAISLIPRRD</sequence>
<dbReference type="Gene3D" id="1.10.3470.10">
    <property type="entry name" value="ABC transporter involved in vitamin B12 uptake, BtuC"/>
    <property type="match status" value="1"/>
</dbReference>
<dbReference type="OrthoDB" id="9783937at2"/>
<evidence type="ECO:0000256" key="9">
    <source>
        <dbReference type="ARBA" id="ARBA00022906"/>
    </source>
</evidence>
<gene>
    <name evidence="16" type="ORF">SAMN05216526_1584</name>
</gene>
<feature type="transmembrane region" description="Helical" evidence="15">
    <location>
        <begin position="239"/>
        <end position="257"/>
    </location>
</feature>
<keyword evidence="8" id="KW-0862">Zinc</keyword>
<dbReference type="PANTHER" id="PTHR30477:SF23">
    <property type="entry name" value="HIGH-AFFINITY ZINC UPTAKE SYSTEM MEMBRANE PROTEIN ZNUB"/>
    <property type="match status" value="1"/>
</dbReference>
<evidence type="ECO:0000256" key="7">
    <source>
        <dbReference type="ARBA" id="ARBA00022692"/>
    </source>
</evidence>
<dbReference type="FunFam" id="1.10.3470.10:FF:000002">
    <property type="entry name" value="Zinc ABC transporter permease subunit ZnuB"/>
    <property type="match status" value="1"/>
</dbReference>
<dbReference type="GO" id="GO:0006829">
    <property type="term" value="P:zinc ion transport"/>
    <property type="evidence" value="ECO:0007669"/>
    <property type="project" value="UniProtKB-KW"/>
</dbReference>
<keyword evidence="17" id="KW-1185">Reference proteome</keyword>
<evidence type="ECO:0000256" key="15">
    <source>
        <dbReference type="SAM" id="Phobius"/>
    </source>
</evidence>
<dbReference type="GO" id="GO:0055085">
    <property type="term" value="P:transmembrane transport"/>
    <property type="evidence" value="ECO:0007669"/>
    <property type="project" value="InterPro"/>
</dbReference>
<proteinExistence type="inferred from homology"/>
<evidence type="ECO:0000256" key="5">
    <source>
        <dbReference type="ARBA" id="ARBA00022475"/>
    </source>
</evidence>
<evidence type="ECO:0000256" key="10">
    <source>
        <dbReference type="ARBA" id="ARBA00022989"/>
    </source>
</evidence>
<evidence type="ECO:0000256" key="12">
    <source>
        <dbReference type="ARBA" id="ARBA00023136"/>
    </source>
</evidence>
<dbReference type="CDD" id="cd06550">
    <property type="entry name" value="TM_ABC_iron-siderophores_like"/>
    <property type="match status" value="1"/>
</dbReference>
<keyword evidence="11" id="KW-0406">Ion transport</keyword>
<keyword evidence="12 15" id="KW-0472">Membrane</keyword>
<evidence type="ECO:0000256" key="14">
    <source>
        <dbReference type="RuleBase" id="RU003943"/>
    </source>
</evidence>
<feature type="transmembrane region" description="Helical" evidence="15">
    <location>
        <begin position="165"/>
        <end position="192"/>
    </location>
</feature>
<evidence type="ECO:0000313" key="17">
    <source>
        <dbReference type="Proteomes" id="UP000223759"/>
    </source>
</evidence>